<sequence>MAAPSVPALARPYSLPIASSPPALPAPDAAAVAAQQELAQVGAAAFTAPGFRPGLVRHVVLFRFLRGVTPFQKAEIARRFLELAVDSRRPDGRSVVRSIETGLQNGGEGQDDGYEMGFLVTFGSEGDRNYYVGRPVVTRPGFFDPAHDAFKTFVAPYLAGVLSFDYRVAAESQPPSASPPKSVKHHARRRK</sequence>
<dbReference type="Proteomes" id="UP001449795">
    <property type="component" value="Chromosome"/>
</dbReference>
<feature type="domain" description="Stress-response A/B barrel" evidence="2">
    <location>
        <begin position="56"/>
        <end position="166"/>
    </location>
</feature>
<dbReference type="EMBL" id="CP152276">
    <property type="protein sequence ID" value="XAE44924.1"/>
    <property type="molecule type" value="Genomic_DNA"/>
</dbReference>
<dbReference type="SUPFAM" id="SSF54909">
    <property type="entry name" value="Dimeric alpha+beta barrel"/>
    <property type="match status" value="1"/>
</dbReference>
<dbReference type="InterPro" id="IPR013097">
    <property type="entry name" value="Dabb"/>
</dbReference>
<organism evidence="3 4">
    <name type="scientific">Nguyenibacter vanlangensis</name>
    <dbReference type="NCBI Taxonomy" id="1216886"/>
    <lineage>
        <taxon>Bacteria</taxon>
        <taxon>Pseudomonadati</taxon>
        <taxon>Pseudomonadota</taxon>
        <taxon>Alphaproteobacteria</taxon>
        <taxon>Acetobacterales</taxon>
        <taxon>Acetobacteraceae</taxon>
        <taxon>Nguyenibacter</taxon>
    </lineage>
</organism>
<dbReference type="Pfam" id="PF07876">
    <property type="entry name" value="Dabb"/>
    <property type="match status" value="1"/>
</dbReference>
<evidence type="ECO:0000256" key="1">
    <source>
        <dbReference type="SAM" id="MobiDB-lite"/>
    </source>
</evidence>
<gene>
    <name evidence="3" type="ORF">AAC691_01365</name>
</gene>
<keyword evidence="4" id="KW-1185">Reference proteome</keyword>
<dbReference type="Gene3D" id="3.30.70.100">
    <property type="match status" value="1"/>
</dbReference>
<dbReference type="InterPro" id="IPR011008">
    <property type="entry name" value="Dimeric_a/b-barrel"/>
</dbReference>
<name>A0ABZ3DAT8_9PROT</name>
<evidence type="ECO:0000313" key="4">
    <source>
        <dbReference type="Proteomes" id="UP001449795"/>
    </source>
</evidence>
<dbReference type="SMART" id="SM00886">
    <property type="entry name" value="Dabb"/>
    <property type="match status" value="1"/>
</dbReference>
<accession>A0ABZ3DAT8</accession>
<feature type="region of interest" description="Disordered" evidence="1">
    <location>
        <begin position="170"/>
        <end position="191"/>
    </location>
</feature>
<dbReference type="PROSITE" id="PS51502">
    <property type="entry name" value="S_R_A_B_BARREL"/>
    <property type="match status" value="1"/>
</dbReference>
<evidence type="ECO:0000259" key="2">
    <source>
        <dbReference type="PROSITE" id="PS51502"/>
    </source>
</evidence>
<protein>
    <submittedName>
        <fullName evidence="3">Dabb family protein</fullName>
    </submittedName>
</protein>
<proteinExistence type="predicted"/>
<evidence type="ECO:0000313" key="3">
    <source>
        <dbReference type="EMBL" id="XAE44924.1"/>
    </source>
</evidence>
<feature type="compositionally biased region" description="Low complexity" evidence="1">
    <location>
        <begin position="170"/>
        <end position="181"/>
    </location>
</feature>
<reference evidence="3 4" key="1">
    <citation type="submission" date="2024-04" db="EMBL/GenBank/DDBJ databases">
        <title>Complete genome sequence of Nguyenibacter vanlangesis HBCM-1154, a strain capable of nitrogen fixation, IAA production, and phosphorus solubilization isolated from sugarcane soil.</title>
        <authorList>
            <person name="MY HANH P."/>
        </authorList>
    </citation>
    <scope>NUCLEOTIDE SEQUENCE [LARGE SCALE GENOMIC DNA]</scope>
    <source>
        <strain evidence="3 4">HBCM 1154</strain>
    </source>
</reference>
<feature type="compositionally biased region" description="Basic residues" evidence="1">
    <location>
        <begin position="182"/>
        <end position="191"/>
    </location>
</feature>